<feature type="region of interest" description="Disordered" evidence="2">
    <location>
        <begin position="98"/>
        <end position="132"/>
    </location>
</feature>
<dbReference type="InterPro" id="IPR023214">
    <property type="entry name" value="HAD_sf"/>
</dbReference>
<proteinExistence type="predicted"/>
<accession>A0A316UBW5</accession>
<dbReference type="SUPFAM" id="SSF56784">
    <property type="entry name" value="HAD-like"/>
    <property type="match status" value="1"/>
</dbReference>
<reference evidence="3 4" key="1">
    <citation type="journal article" date="2018" name="Mol. Biol. Evol.">
        <title>Broad Genomic Sampling Reveals a Smut Pathogenic Ancestry of the Fungal Clade Ustilaginomycotina.</title>
        <authorList>
            <person name="Kijpornyongpan T."/>
            <person name="Mondo S.J."/>
            <person name="Barry K."/>
            <person name="Sandor L."/>
            <person name="Lee J."/>
            <person name="Lipzen A."/>
            <person name="Pangilinan J."/>
            <person name="LaButti K."/>
            <person name="Hainaut M."/>
            <person name="Henrissat B."/>
            <person name="Grigoriev I.V."/>
            <person name="Spatafora J.W."/>
            <person name="Aime M.C."/>
        </authorList>
    </citation>
    <scope>NUCLEOTIDE SEQUENCE [LARGE SCALE GENOMIC DNA]</scope>
    <source>
        <strain evidence="3 4">MCA 4718</strain>
    </source>
</reference>
<feature type="compositionally biased region" description="Low complexity" evidence="2">
    <location>
        <begin position="98"/>
        <end position="110"/>
    </location>
</feature>
<dbReference type="Proteomes" id="UP000245942">
    <property type="component" value="Unassembled WGS sequence"/>
</dbReference>
<evidence type="ECO:0000256" key="2">
    <source>
        <dbReference type="SAM" id="MobiDB-lite"/>
    </source>
</evidence>
<evidence type="ECO:0008006" key="5">
    <source>
        <dbReference type="Google" id="ProtNLM"/>
    </source>
</evidence>
<dbReference type="STRING" id="1684307.A0A316UBW5"/>
<organism evidence="3 4">
    <name type="scientific">Pseudomicrostroma glucosiphilum</name>
    <dbReference type="NCBI Taxonomy" id="1684307"/>
    <lineage>
        <taxon>Eukaryota</taxon>
        <taxon>Fungi</taxon>
        <taxon>Dikarya</taxon>
        <taxon>Basidiomycota</taxon>
        <taxon>Ustilaginomycotina</taxon>
        <taxon>Exobasidiomycetes</taxon>
        <taxon>Microstromatales</taxon>
        <taxon>Microstromatales incertae sedis</taxon>
        <taxon>Pseudomicrostroma</taxon>
    </lineage>
</organism>
<dbReference type="Gene3D" id="3.40.50.1000">
    <property type="entry name" value="HAD superfamily/HAD-like"/>
    <property type="match status" value="1"/>
</dbReference>
<dbReference type="GO" id="GO:0016787">
    <property type="term" value="F:hydrolase activity"/>
    <property type="evidence" value="ECO:0007669"/>
    <property type="project" value="UniProtKB-KW"/>
</dbReference>
<sequence>MSSSASQPKGKTLIIVHDVLGTLFDLSAPIAEIKKLFASQLGPDPVVADRYAELIVMDWYHAGQRDFSFLSLNSAYTPIGTVFKSCLPRVLLQAGLVPPSSSDQSSSKPVSAEELKQTRLDLSSSRQGGGGDKAVEAFASVTEEVMASLQTLTPRPGMTEAFRQAHRASPEHGGLASIRLWGATNGSLSLAEKLFENASVPTINSTGDAGGAAVNAGLWSCDEAEVAKPDPRVYGAVKKRVLAEAGLEGASENEYILFFVASHSWDVDAAKRAGFHTLWMTYEEFSPASGIYLEPDLRANDLVEGARLIREWVANH</sequence>
<dbReference type="OrthoDB" id="2363873at2759"/>
<evidence type="ECO:0000256" key="1">
    <source>
        <dbReference type="ARBA" id="ARBA00022801"/>
    </source>
</evidence>
<gene>
    <name evidence="3" type="ORF">BCV69DRAFT_276629</name>
</gene>
<protein>
    <recommendedName>
        <fullName evidence="5">HAD-like protein</fullName>
    </recommendedName>
</protein>
<dbReference type="InterPro" id="IPR051540">
    <property type="entry name" value="S-2-haloacid_dehalogenase"/>
</dbReference>
<evidence type="ECO:0000313" key="3">
    <source>
        <dbReference type="EMBL" id="PWN21893.1"/>
    </source>
</evidence>
<dbReference type="AlphaFoldDB" id="A0A316UBW5"/>
<dbReference type="PANTHER" id="PTHR43316">
    <property type="entry name" value="HYDROLASE, HALOACID DELAHOGENASE-RELATED"/>
    <property type="match status" value="1"/>
</dbReference>
<name>A0A316UBW5_9BASI</name>
<evidence type="ECO:0000313" key="4">
    <source>
        <dbReference type="Proteomes" id="UP000245942"/>
    </source>
</evidence>
<dbReference type="PANTHER" id="PTHR43316:SF4">
    <property type="entry name" value="ACID DEHALOGENASE, PUTATIVE (AFU_ORTHOLOGUE AFUA_8G05870)-RELATED"/>
    <property type="match status" value="1"/>
</dbReference>
<dbReference type="InterPro" id="IPR036412">
    <property type="entry name" value="HAD-like_sf"/>
</dbReference>
<keyword evidence="1" id="KW-0378">Hydrolase</keyword>
<dbReference type="EMBL" id="KZ819324">
    <property type="protein sequence ID" value="PWN21893.1"/>
    <property type="molecule type" value="Genomic_DNA"/>
</dbReference>
<dbReference type="RefSeq" id="XP_025349053.1">
    <property type="nucleotide sequence ID" value="XM_025491117.1"/>
</dbReference>
<dbReference type="GeneID" id="37012851"/>
<keyword evidence="4" id="KW-1185">Reference proteome</keyword>